<dbReference type="Proteomes" id="UP000245771">
    <property type="component" value="Unassembled WGS sequence"/>
</dbReference>
<keyword evidence="8" id="KW-1185">Reference proteome</keyword>
<dbReference type="EMBL" id="KZ819603">
    <property type="protein sequence ID" value="PWN35516.1"/>
    <property type="molecule type" value="Genomic_DNA"/>
</dbReference>
<dbReference type="GO" id="GO:0016787">
    <property type="term" value="F:hydrolase activity"/>
    <property type="evidence" value="ECO:0007669"/>
    <property type="project" value="UniProtKB-KW"/>
</dbReference>
<keyword evidence="2" id="KW-0479">Metal-binding</keyword>
<evidence type="ECO:0000256" key="5">
    <source>
        <dbReference type="SAM" id="SignalP"/>
    </source>
</evidence>
<keyword evidence="3" id="KW-0378">Hydrolase</keyword>
<evidence type="ECO:0000256" key="3">
    <source>
        <dbReference type="ARBA" id="ARBA00022801"/>
    </source>
</evidence>
<evidence type="ECO:0000256" key="4">
    <source>
        <dbReference type="ARBA" id="ARBA00022833"/>
    </source>
</evidence>
<feature type="domain" description="DAPG hydrolase PhiG" evidence="6">
    <location>
        <begin position="59"/>
        <end position="175"/>
    </location>
</feature>
<comment type="cofactor">
    <cofactor evidence="1">
        <name>Zn(2+)</name>
        <dbReference type="ChEBI" id="CHEBI:29105"/>
    </cofactor>
</comment>
<evidence type="ECO:0000313" key="7">
    <source>
        <dbReference type="EMBL" id="PWN35516.1"/>
    </source>
</evidence>
<feature type="signal peptide" evidence="5">
    <location>
        <begin position="1"/>
        <end position="19"/>
    </location>
</feature>
<dbReference type="RefSeq" id="XP_025355818.1">
    <property type="nucleotide sequence ID" value="XM_025497723.1"/>
</dbReference>
<protein>
    <recommendedName>
        <fullName evidence="6">DAPG hydrolase PhiG domain-containing protein</fullName>
    </recommendedName>
</protein>
<dbReference type="InParanoid" id="A0A316VD89"/>
<organism evidence="7 8">
    <name type="scientific">Meira miltonrushii</name>
    <dbReference type="NCBI Taxonomy" id="1280837"/>
    <lineage>
        <taxon>Eukaryota</taxon>
        <taxon>Fungi</taxon>
        <taxon>Dikarya</taxon>
        <taxon>Basidiomycota</taxon>
        <taxon>Ustilaginomycotina</taxon>
        <taxon>Exobasidiomycetes</taxon>
        <taxon>Exobasidiales</taxon>
        <taxon>Brachybasidiaceae</taxon>
        <taxon>Meira</taxon>
    </lineage>
</organism>
<evidence type="ECO:0000256" key="1">
    <source>
        <dbReference type="ARBA" id="ARBA00001947"/>
    </source>
</evidence>
<evidence type="ECO:0000259" key="6">
    <source>
        <dbReference type="Pfam" id="PF18089"/>
    </source>
</evidence>
<keyword evidence="5" id="KW-0732">Signal</keyword>
<proteinExistence type="predicted"/>
<evidence type="ECO:0000256" key="2">
    <source>
        <dbReference type="ARBA" id="ARBA00022723"/>
    </source>
</evidence>
<keyword evidence="4" id="KW-0862">Zinc</keyword>
<accession>A0A316VD89</accession>
<dbReference type="AlphaFoldDB" id="A0A316VD89"/>
<name>A0A316VD89_9BASI</name>
<reference evidence="7 8" key="1">
    <citation type="journal article" date="2018" name="Mol. Biol. Evol.">
        <title>Broad Genomic Sampling Reveals a Smut Pathogenic Ancestry of the Fungal Clade Ustilaginomycotina.</title>
        <authorList>
            <person name="Kijpornyongpan T."/>
            <person name="Mondo S.J."/>
            <person name="Barry K."/>
            <person name="Sandor L."/>
            <person name="Lee J."/>
            <person name="Lipzen A."/>
            <person name="Pangilinan J."/>
            <person name="LaButti K."/>
            <person name="Hainaut M."/>
            <person name="Henrissat B."/>
            <person name="Grigoriev I.V."/>
            <person name="Spatafora J.W."/>
            <person name="Aime M.C."/>
        </authorList>
    </citation>
    <scope>NUCLEOTIDE SEQUENCE [LARGE SCALE GENOMIC DNA]</scope>
    <source>
        <strain evidence="7 8">MCA 3882</strain>
    </source>
</reference>
<sequence length="184" mass="20204">MKTASALSILSVLVSTAFSAPLARVKGTPYKPYFRPDLFVYPEMTVPGRTPIDCDTQAMNLDFFGLDETKFDEVGIVASACGEIYIPQNSPVKAVDMIHLFYKTDNGLELRSRYYLGNNIQVEIPVLGSLLPVNTIANLLGLNNLAVGAELSYSQFHHDQQEMTHLASILPEVYAAFGPSSDLK</sequence>
<dbReference type="InterPro" id="IPR041526">
    <property type="entry name" value="DAPG_hydrolase"/>
</dbReference>
<evidence type="ECO:0000313" key="8">
    <source>
        <dbReference type="Proteomes" id="UP000245771"/>
    </source>
</evidence>
<feature type="chain" id="PRO_5016251664" description="DAPG hydrolase PhiG domain-containing protein" evidence="5">
    <location>
        <begin position="20"/>
        <end position="184"/>
    </location>
</feature>
<dbReference type="GeneID" id="37019504"/>
<dbReference type="OrthoDB" id="3335931at2759"/>
<dbReference type="GO" id="GO:0046872">
    <property type="term" value="F:metal ion binding"/>
    <property type="evidence" value="ECO:0007669"/>
    <property type="project" value="UniProtKB-KW"/>
</dbReference>
<dbReference type="Pfam" id="PF18089">
    <property type="entry name" value="DAPG_hydrolase"/>
    <property type="match status" value="1"/>
</dbReference>
<gene>
    <name evidence="7" type="ORF">FA14DRAFT_154929</name>
</gene>